<feature type="chain" id="PRO_5045007916" description="Pectate lyase" evidence="10">
    <location>
        <begin position="22"/>
        <end position="388"/>
    </location>
</feature>
<evidence type="ECO:0000256" key="9">
    <source>
        <dbReference type="ARBA" id="ARBA00023239"/>
    </source>
</evidence>
<name>A0ABU1UTI7_9GAMM</name>
<dbReference type="InterPro" id="IPR004898">
    <property type="entry name" value="Pectate_lyase_PlyH/PlyE-like"/>
</dbReference>
<comment type="caution">
    <text evidence="12">The sequence shown here is derived from an EMBL/GenBank/DDBJ whole genome shotgun (WGS) entry which is preliminary data.</text>
</comment>
<evidence type="ECO:0000256" key="7">
    <source>
        <dbReference type="ARBA" id="ARBA00022729"/>
    </source>
</evidence>
<dbReference type="Gene3D" id="2.160.20.10">
    <property type="entry name" value="Single-stranded right-handed beta-helix, Pectin lyase-like"/>
    <property type="match status" value="1"/>
</dbReference>
<comment type="similarity">
    <text evidence="4 10">Belongs to the polysaccharide lyase 3 family.</text>
</comment>
<dbReference type="PANTHER" id="PTHR33407">
    <property type="entry name" value="PECTATE LYASE F-RELATED"/>
    <property type="match status" value="1"/>
</dbReference>
<dbReference type="InterPro" id="IPR011050">
    <property type="entry name" value="Pectin_lyase_fold/virulence"/>
</dbReference>
<reference evidence="12 13" key="1">
    <citation type="submission" date="2023-07" db="EMBL/GenBank/DDBJ databases">
        <title>Sorghum-associated microbial communities from plants grown in Nebraska, USA.</title>
        <authorList>
            <person name="Schachtman D."/>
        </authorList>
    </citation>
    <scope>NUCLEOTIDE SEQUENCE [LARGE SCALE GENOMIC DNA]</scope>
    <source>
        <strain evidence="12 13">BE190</strain>
    </source>
</reference>
<comment type="subcellular location">
    <subcellularLocation>
        <location evidence="3 10">Secreted</location>
    </subcellularLocation>
</comment>
<comment type="function">
    <text evidence="10">Catalyzes the depolymerization of both polygalacturonate and pectins of methyl esterification degree from 22 to 89%, with an endo mode of action. In contrast to the majority of pectate lyases, displays high activity on highly methylated pectins.</text>
</comment>
<proteinExistence type="inferred from homology"/>
<evidence type="ECO:0000313" key="13">
    <source>
        <dbReference type="Proteomes" id="UP001253595"/>
    </source>
</evidence>
<evidence type="ECO:0000256" key="4">
    <source>
        <dbReference type="ARBA" id="ARBA00006463"/>
    </source>
</evidence>
<dbReference type="Proteomes" id="UP001253595">
    <property type="component" value="Unassembled WGS sequence"/>
</dbReference>
<feature type="compositionally biased region" description="Low complexity" evidence="11">
    <location>
        <begin position="89"/>
        <end position="133"/>
    </location>
</feature>
<protein>
    <recommendedName>
        <fullName evidence="5 10">Pectate lyase</fullName>
        <ecNumber evidence="5 10">4.2.2.2</ecNumber>
    </recommendedName>
</protein>
<dbReference type="EC" id="4.2.2.2" evidence="5 10"/>
<dbReference type="PANTHER" id="PTHR33407:SF9">
    <property type="entry name" value="PECTATE LYASE F-RELATED"/>
    <property type="match status" value="1"/>
</dbReference>
<evidence type="ECO:0000256" key="6">
    <source>
        <dbReference type="ARBA" id="ARBA00022525"/>
    </source>
</evidence>
<dbReference type="RefSeq" id="WP_310068213.1">
    <property type="nucleotide sequence ID" value="NZ_JAVDVX010000001.1"/>
</dbReference>
<sequence>MRIKILLSGLVLATLASSALAANRPAGYVTICSENKTCSVANATTVAFGRADKFTYKLLSGSFVCSEAVFGARVAGGVNECSIARTTNSSSSLPAQSSSSKPVVSSAPSSAPSSKSSVSSVKSSVASSSSSSVTNPPVGSYYPGCEKPEPTETVQLPATRVVVAGEVFDGLNKRYNLSGGGQGEGQPPLFDVQEGGVVRNVIIGSAAADGIHCKGNCTIDHVWWEDIGEDAATAMGPAGTIMNVTCGAAFNGSDKTFQFNGRGELHISKFYVQSAGKLARTCGDCTNNGGPRKIVINDVITRDVSTIVGINTNFGDTATIRNLTLNNSGTSKTKICQVYKGVVKGSGSSSALGVEFDTPNCDVRQADVTLLGVSQMNTSACAGSCPIP</sequence>
<comment type="cofactor">
    <cofactor evidence="2 10">
        <name>Ca(2+)</name>
        <dbReference type="ChEBI" id="CHEBI:29108"/>
    </cofactor>
</comment>
<accession>A0ABU1UTI7</accession>
<feature type="signal peptide" evidence="10">
    <location>
        <begin position="1"/>
        <end position="21"/>
    </location>
</feature>
<dbReference type="EMBL" id="JAVDVX010000001">
    <property type="protein sequence ID" value="MDR7088502.1"/>
    <property type="molecule type" value="Genomic_DNA"/>
</dbReference>
<dbReference type="InterPro" id="IPR012334">
    <property type="entry name" value="Pectin_lyas_fold"/>
</dbReference>
<keyword evidence="6 10" id="KW-0964">Secreted</keyword>
<evidence type="ECO:0000256" key="11">
    <source>
        <dbReference type="SAM" id="MobiDB-lite"/>
    </source>
</evidence>
<organism evidence="12 13">
    <name type="scientific">Cellvibrio fibrivorans</name>
    <dbReference type="NCBI Taxonomy" id="126350"/>
    <lineage>
        <taxon>Bacteria</taxon>
        <taxon>Pseudomonadati</taxon>
        <taxon>Pseudomonadota</taxon>
        <taxon>Gammaproteobacteria</taxon>
        <taxon>Cellvibrionales</taxon>
        <taxon>Cellvibrionaceae</taxon>
        <taxon>Cellvibrio</taxon>
    </lineage>
</organism>
<dbReference type="SUPFAM" id="SSF51126">
    <property type="entry name" value="Pectin lyase-like"/>
    <property type="match status" value="1"/>
</dbReference>
<evidence type="ECO:0000256" key="1">
    <source>
        <dbReference type="ARBA" id="ARBA00000695"/>
    </source>
</evidence>
<evidence type="ECO:0000256" key="10">
    <source>
        <dbReference type="RuleBase" id="RU367009"/>
    </source>
</evidence>
<evidence type="ECO:0000256" key="5">
    <source>
        <dbReference type="ARBA" id="ARBA00012272"/>
    </source>
</evidence>
<comment type="catalytic activity">
    <reaction evidence="1 10">
        <text>Eliminative cleavage of (1-&gt;4)-alpha-D-galacturonan to give oligosaccharides with 4-deoxy-alpha-D-galact-4-enuronosyl groups at their non-reducing ends.</text>
        <dbReference type="EC" id="4.2.2.2"/>
    </reaction>
</comment>
<keyword evidence="7 10" id="KW-0732">Signal</keyword>
<evidence type="ECO:0000313" key="12">
    <source>
        <dbReference type="EMBL" id="MDR7088502.1"/>
    </source>
</evidence>
<keyword evidence="8 10" id="KW-0106">Calcium</keyword>
<evidence type="ECO:0000256" key="8">
    <source>
        <dbReference type="ARBA" id="ARBA00022837"/>
    </source>
</evidence>
<keyword evidence="9 10" id="KW-0456">Lyase</keyword>
<evidence type="ECO:0000256" key="3">
    <source>
        <dbReference type="ARBA" id="ARBA00004613"/>
    </source>
</evidence>
<dbReference type="Pfam" id="PF03211">
    <property type="entry name" value="Pectate_lyase"/>
    <property type="match status" value="1"/>
</dbReference>
<keyword evidence="13" id="KW-1185">Reference proteome</keyword>
<gene>
    <name evidence="12" type="ORF">J2X05_000505</name>
</gene>
<feature type="region of interest" description="Disordered" evidence="11">
    <location>
        <begin position="88"/>
        <end position="146"/>
    </location>
</feature>
<evidence type="ECO:0000256" key="2">
    <source>
        <dbReference type="ARBA" id="ARBA00001913"/>
    </source>
</evidence>